<accession>A0A382W7P5</accession>
<organism evidence="1">
    <name type="scientific">marine metagenome</name>
    <dbReference type="NCBI Taxonomy" id="408172"/>
    <lineage>
        <taxon>unclassified sequences</taxon>
        <taxon>metagenomes</taxon>
        <taxon>ecological metagenomes</taxon>
    </lineage>
</organism>
<gene>
    <name evidence="1" type="ORF">METZ01_LOCUS407696</name>
</gene>
<proteinExistence type="predicted"/>
<reference evidence="1" key="1">
    <citation type="submission" date="2018-05" db="EMBL/GenBank/DDBJ databases">
        <authorList>
            <person name="Lanie J.A."/>
            <person name="Ng W.-L."/>
            <person name="Kazmierczak K.M."/>
            <person name="Andrzejewski T.M."/>
            <person name="Davidsen T.M."/>
            <person name="Wayne K.J."/>
            <person name="Tettelin H."/>
            <person name="Glass J.I."/>
            <person name="Rusch D."/>
            <person name="Podicherti R."/>
            <person name="Tsui H.-C.T."/>
            <person name="Winkler M.E."/>
        </authorList>
    </citation>
    <scope>NUCLEOTIDE SEQUENCE</scope>
</reference>
<dbReference type="AlphaFoldDB" id="A0A382W7P5"/>
<name>A0A382W7P5_9ZZZZ</name>
<evidence type="ECO:0000313" key="1">
    <source>
        <dbReference type="EMBL" id="SVD54842.1"/>
    </source>
</evidence>
<sequence length="204" mass="23974">MKKIFAIILLFLTLSSSVLANKIFNSSLGYRFEIPKDYVKYTRSYLEENMQDILSQSAESGLDRTEEFLLNQMSKFEELVSLDKFVNKNNIADSITFYLMENIPTLTDEEIKKDRDEIEKITAEKNGFGDYEFTTFEIFTLSVDGKKGHRMIYNYPNLSNYLMSDTWLEFNNENNLRIISAKNNTDLESFNNFIEKIEKSIRFK</sequence>
<dbReference type="EMBL" id="UINC01157703">
    <property type="protein sequence ID" value="SVD54842.1"/>
    <property type="molecule type" value="Genomic_DNA"/>
</dbReference>
<protein>
    <submittedName>
        <fullName evidence="1">Uncharacterized protein</fullName>
    </submittedName>
</protein>